<evidence type="ECO:0000313" key="1">
    <source>
        <dbReference type="EMBL" id="MBM7811923.1"/>
    </source>
</evidence>
<protein>
    <submittedName>
        <fullName evidence="1">Excisionase family DNA binding protein</fullName>
    </submittedName>
</protein>
<accession>A0ABS2S6Q3</accession>
<reference evidence="1 2" key="1">
    <citation type="submission" date="2021-01" db="EMBL/GenBank/DDBJ databases">
        <title>Sequencing the genomes of 1000 actinobacteria strains.</title>
        <authorList>
            <person name="Klenk H.-P."/>
        </authorList>
    </citation>
    <scope>NUCLEOTIDE SEQUENCE [LARGE SCALE GENOMIC DNA]</scope>
    <source>
        <strain evidence="1 2">DSM 44581</strain>
    </source>
</reference>
<organism evidence="1 2">
    <name type="scientific">Saccharothrix algeriensis</name>
    <dbReference type="NCBI Taxonomy" id="173560"/>
    <lineage>
        <taxon>Bacteria</taxon>
        <taxon>Bacillati</taxon>
        <taxon>Actinomycetota</taxon>
        <taxon>Actinomycetes</taxon>
        <taxon>Pseudonocardiales</taxon>
        <taxon>Pseudonocardiaceae</taxon>
        <taxon>Saccharothrix</taxon>
    </lineage>
</organism>
<proteinExistence type="predicted"/>
<sequence>MAKMLGYGLSKTKMLVASGEIRSIKDGGNRRILPEWVDAYVKRRVEGEAA</sequence>
<dbReference type="InterPro" id="IPR010093">
    <property type="entry name" value="SinI_DNA-bd"/>
</dbReference>
<dbReference type="Proteomes" id="UP001195724">
    <property type="component" value="Unassembled WGS sequence"/>
</dbReference>
<name>A0ABS2S6Q3_9PSEU</name>
<comment type="caution">
    <text evidence="1">The sequence shown here is derived from an EMBL/GenBank/DDBJ whole genome shotgun (WGS) entry which is preliminary data.</text>
</comment>
<evidence type="ECO:0000313" key="2">
    <source>
        <dbReference type="Proteomes" id="UP001195724"/>
    </source>
</evidence>
<dbReference type="EMBL" id="JAFBCL010000001">
    <property type="protein sequence ID" value="MBM7811923.1"/>
    <property type="molecule type" value="Genomic_DNA"/>
</dbReference>
<gene>
    <name evidence="1" type="ORF">JOE68_002788</name>
</gene>
<keyword evidence="2" id="KW-1185">Reference proteome</keyword>
<dbReference type="RefSeq" id="WP_307819675.1">
    <property type="nucleotide sequence ID" value="NZ_JAFBCL010000001.1"/>
</dbReference>
<dbReference type="NCBIfam" id="TIGR01764">
    <property type="entry name" value="excise"/>
    <property type="match status" value="1"/>
</dbReference>